<dbReference type="OrthoDB" id="2881925at2759"/>
<dbReference type="AlphaFoldDB" id="A0A9P3GC94"/>
<comment type="caution">
    <text evidence="2">The sequence shown here is derived from an EMBL/GenBank/DDBJ whole genome shotgun (WGS) entry which is preliminary data.</text>
</comment>
<protein>
    <submittedName>
        <fullName evidence="2">Uncharacterized protein</fullName>
    </submittedName>
</protein>
<evidence type="ECO:0000313" key="2">
    <source>
        <dbReference type="EMBL" id="GJE92101.1"/>
    </source>
</evidence>
<evidence type="ECO:0000256" key="1">
    <source>
        <dbReference type="SAM" id="MobiDB-lite"/>
    </source>
</evidence>
<reference evidence="2 3" key="1">
    <citation type="submission" date="2021-08" db="EMBL/GenBank/DDBJ databases">
        <title>Draft Genome Sequence of Phanerochaete sordida strain YK-624.</title>
        <authorList>
            <person name="Mori T."/>
            <person name="Dohra H."/>
            <person name="Suzuki T."/>
            <person name="Kawagishi H."/>
            <person name="Hirai H."/>
        </authorList>
    </citation>
    <scope>NUCLEOTIDE SEQUENCE [LARGE SCALE GENOMIC DNA]</scope>
    <source>
        <strain evidence="2 3">YK-624</strain>
    </source>
</reference>
<feature type="region of interest" description="Disordered" evidence="1">
    <location>
        <begin position="34"/>
        <end position="202"/>
    </location>
</feature>
<accession>A0A9P3GC94</accession>
<feature type="compositionally biased region" description="Acidic residues" evidence="1">
    <location>
        <begin position="119"/>
        <end position="147"/>
    </location>
</feature>
<name>A0A9P3GC94_9APHY</name>
<gene>
    <name evidence="2" type="ORF">PsYK624_082540</name>
</gene>
<sequence length="238" mass="26015">MAPIRTKDEPKFADAIGESITKAEAMETYQLSSTDLDSIAPIDTGRSSRGGRVSAVTYNRSDVEALSQRLRARDTVSRAPESSGSVEATRASSAVRDEVAVEGQSTHGEVTHTANPSDEVAEGEAELADEEEDEEYDGDEDEDEEIDYTNFGSGDFDSDDDSNADVAGDFSNVDYDVHVPAGYDPGDDYEPDPNDPELRQMMEDFDPDSLDYYEEDENVFAGMSAEDARYKMMGILHG</sequence>
<feature type="compositionally biased region" description="Polar residues" evidence="1">
    <location>
        <begin position="103"/>
        <end position="116"/>
    </location>
</feature>
<keyword evidence="3" id="KW-1185">Reference proteome</keyword>
<feature type="compositionally biased region" description="Polar residues" evidence="1">
    <location>
        <begin position="80"/>
        <end position="92"/>
    </location>
</feature>
<dbReference type="Proteomes" id="UP000703269">
    <property type="component" value="Unassembled WGS sequence"/>
</dbReference>
<feature type="compositionally biased region" description="Acidic residues" evidence="1">
    <location>
        <begin position="185"/>
        <end position="195"/>
    </location>
</feature>
<proteinExistence type="predicted"/>
<organism evidence="2 3">
    <name type="scientific">Phanerochaete sordida</name>
    <dbReference type="NCBI Taxonomy" id="48140"/>
    <lineage>
        <taxon>Eukaryota</taxon>
        <taxon>Fungi</taxon>
        <taxon>Dikarya</taxon>
        <taxon>Basidiomycota</taxon>
        <taxon>Agaricomycotina</taxon>
        <taxon>Agaricomycetes</taxon>
        <taxon>Polyporales</taxon>
        <taxon>Phanerochaetaceae</taxon>
        <taxon>Phanerochaete</taxon>
    </lineage>
</organism>
<evidence type="ECO:0000313" key="3">
    <source>
        <dbReference type="Proteomes" id="UP000703269"/>
    </source>
</evidence>
<dbReference type="EMBL" id="BPQB01000024">
    <property type="protein sequence ID" value="GJE92101.1"/>
    <property type="molecule type" value="Genomic_DNA"/>
</dbReference>